<name>A0ABN6XLY2_9MICO</name>
<dbReference type="EMBL" id="AP027731">
    <property type="protein sequence ID" value="BDZ45891.1"/>
    <property type="molecule type" value="Genomic_DNA"/>
</dbReference>
<evidence type="ECO:0000256" key="4">
    <source>
        <dbReference type="SAM" id="MobiDB-lite"/>
    </source>
</evidence>
<keyword evidence="5" id="KW-0472">Membrane</keyword>
<protein>
    <recommendedName>
        <fullName evidence="8">ABC-2 type transporter domain-containing protein</fullName>
    </recommendedName>
</protein>
<sequence>MTTDTASGVPLRAPGSGLGLIDVVRRRHLLALLVRKEVQIRYRGSVLGWLWSYVKPLIQFAVFFVALGIFLRLNSSVGFYPLYLLSGITVVTFFTEAFSNGTRSIVDNAALIKKIFVPRELFPVASMLVATVNTLPQVVVVIVIALFSGWQFSSRPSAPSCCPSSSSRSSPQGSGCSSAPSTSPTAMPRAWSTSSACAPCGPLPSCTRGPRSPTGSAPSGSRSTG</sequence>
<evidence type="ECO:0000313" key="6">
    <source>
        <dbReference type="EMBL" id="BDZ45891.1"/>
    </source>
</evidence>
<feature type="transmembrane region" description="Helical" evidence="5">
    <location>
        <begin position="50"/>
        <end position="70"/>
    </location>
</feature>
<evidence type="ECO:0000256" key="1">
    <source>
        <dbReference type="ARBA" id="ARBA00004429"/>
    </source>
</evidence>
<evidence type="ECO:0008006" key="8">
    <source>
        <dbReference type="Google" id="ProtNLM"/>
    </source>
</evidence>
<evidence type="ECO:0000256" key="3">
    <source>
        <dbReference type="ARBA" id="ARBA00022448"/>
    </source>
</evidence>
<gene>
    <name evidence="6" type="ORF">GCM10025866_18000</name>
</gene>
<accession>A0ABN6XLY2</accession>
<evidence type="ECO:0000313" key="7">
    <source>
        <dbReference type="Proteomes" id="UP001321498"/>
    </source>
</evidence>
<dbReference type="Proteomes" id="UP001321498">
    <property type="component" value="Chromosome"/>
</dbReference>
<comment type="similarity">
    <text evidence="2">Belongs to the ABC-2 integral membrane protein family.</text>
</comment>
<keyword evidence="5" id="KW-0812">Transmembrane</keyword>
<feature type="compositionally biased region" description="Low complexity" evidence="4">
    <location>
        <begin position="163"/>
        <end position="186"/>
    </location>
</feature>
<comment type="subcellular location">
    <subcellularLocation>
        <location evidence="1">Cell inner membrane</location>
        <topology evidence="1">Multi-pass membrane protein</topology>
    </subcellularLocation>
</comment>
<feature type="transmembrane region" description="Helical" evidence="5">
    <location>
        <begin position="121"/>
        <end position="147"/>
    </location>
</feature>
<evidence type="ECO:0000256" key="5">
    <source>
        <dbReference type="SAM" id="Phobius"/>
    </source>
</evidence>
<proteinExistence type="inferred from homology"/>
<keyword evidence="7" id="KW-1185">Reference proteome</keyword>
<feature type="transmembrane region" description="Helical" evidence="5">
    <location>
        <begin position="82"/>
        <end position="101"/>
    </location>
</feature>
<feature type="compositionally biased region" description="Polar residues" evidence="4">
    <location>
        <begin position="213"/>
        <end position="225"/>
    </location>
</feature>
<reference evidence="7" key="1">
    <citation type="journal article" date="2019" name="Int. J. Syst. Evol. Microbiol.">
        <title>The Global Catalogue of Microorganisms (GCM) 10K type strain sequencing project: providing services to taxonomists for standard genome sequencing and annotation.</title>
        <authorList>
            <consortium name="The Broad Institute Genomics Platform"/>
            <consortium name="The Broad Institute Genome Sequencing Center for Infectious Disease"/>
            <person name="Wu L."/>
            <person name="Ma J."/>
        </authorList>
    </citation>
    <scope>NUCLEOTIDE SEQUENCE [LARGE SCALE GENOMIC DNA]</scope>
    <source>
        <strain evidence="7">NBRC 108725</strain>
    </source>
</reference>
<dbReference type="PANTHER" id="PTHR30413:SF8">
    <property type="entry name" value="TRANSPORT PERMEASE PROTEIN"/>
    <property type="match status" value="1"/>
</dbReference>
<keyword evidence="5" id="KW-1133">Transmembrane helix</keyword>
<dbReference type="PANTHER" id="PTHR30413">
    <property type="entry name" value="INNER MEMBRANE TRANSPORT PERMEASE"/>
    <property type="match status" value="1"/>
</dbReference>
<feature type="region of interest" description="Disordered" evidence="4">
    <location>
        <begin position="163"/>
        <end position="225"/>
    </location>
</feature>
<evidence type="ECO:0000256" key="2">
    <source>
        <dbReference type="ARBA" id="ARBA00007783"/>
    </source>
</evidence>
<organism evidence="6 7">
    <name type="scientific">Naasia aerilata</name>
    <dbReference type="NCBI Taxonomy" id="1162966"/>
    <lineage>
        <taxon>Bacteria</taxon>
        <taxon>Bacillati</taxon>
        <taxon>Actinomycetota</taxon>
        <taxon>Actinomycetes</taxon>
        <taxon>Micrococcales</taxon>
        <taxon>Microbacteriaceae</taxon>
        <taxon>Naasia</taxon>
    </lineage>
</organism>
<keyword evidence="3" id="KW-0813">Transport</keyword>